<dbReference type="InterPro" id="IPR002043">
    <property type="entry name" value="UDG_fam1"/>
</dbReference>
<evidence type="ECO:0000259" key="12">
    <source>
        <dbReference type="SMART" id="SM00986"/>
    </source>
</evidence>
<comment type="catalytic activity">
    <reaction evidence="1 9 11">
        <text>Hydrolyzes single-stranded DNA or mismatched double-stranded DNA and polynucleotides, releasing free uracil.</text>
        <dbReference type="EC" id="3.2.2.27"/>
    </reaction>
</comment>
<keyword evidence="9" id="KW-0963">Cytoplasm</keyword>
<keyword evidence="6 9" id="KW-0227">DNA damage</keyword>
<evidence type="ECO:0000256" key="5">
    <source>
        <dbReference type="ARBA" id="ARBA00018429"/>
    </source>
</evidence>
<dbReference type="AlphaFoldDB" id="A0A7W8DG60"/>
<dbReference type="GO" id="GO:0097510">
    <property type="term" value="P:base-excision repair, AP site formation via deaminated base removal"/>
    <property type="evidence" value="ECO:0007669"/>
    <property type="project" value="TreeGrafter"/>
</dbReference>
<dbReference type="SUPFAM" id="SSF52141">
    <property type="entry name" value="Uracil-DNA glycosylase-like"/>
    <property type="match status" value="1"/>
</dbReference>
<organism evidence="13 14">
    <name type="scientific">Desulfurispira natronophila</name>
    <dbReference type="NCBI Taxonomy" id="682562"/>
    <lineage>
        <taxon>Bacteria</taxon>
        <taxon>Pseudomonadati</taxon>
        <taxon>Chrysiogenota</taxon>
        <taxon>Chrysiogenia</taxon>
        <taxon>Chrysiogenales</taxon>
        <taxon>Chrysiogenaceae</taxon>
        <taxon>Desulfurispira</taxon>
    </lineage>
</organism>
<keyword evidence="14" id="KW-1185">Reference proteome</keyword>
<reference evidence="13 14" key="1">
    <citation type="submission" date="2020-08" db="EMBL/GenBank/DDBJ databases">
        <title>Genomic Encyclopedia of Type Strains, Phase IV (KMG-IV): sequencing the most valuable type-strain genomes for metagenomic binning, comparative biology and taxonomic classification.</title>
        <authorList>
            <person name="Goeker M."/>
        </authorList>
    </citation>
    <scope>NUCLEOTIDE SEQUENCE [LARGE SCALE GENOMIC DNA]</scope>
    <source>
        <strain evidence="13 14">DSM 22071</strain>
    </source>
</reference>
<dbReference type="CDD" id="cd10027">
    <property type="entry name" value="UDG-F1-like"/>
    <property type="match status" value="1"/>
</dbReference>
<evidence type="ECO:0000256" key="7">
    <source>
        <dbReference type="ARBA" id="ARBA00022801"/>
    </source>
</evidence>
<dbReference type="PANTHER" id="PTHR11264:SF0">
    <property type="entry name" value="URACIL-DNA GLYCOSYLASE"/>
    <property type="match status" value="1"/>
</dbReference>
<evidence type="ECO:0000313" key="14">
    <source>
        <dbReference type="Proteomes" id="UP000528322"/>
    </source>
</evidence>
<dbReference type="EMBL" id="JACHID010000001">
    <property type="protein sequence ID" value="MBB5021014.1"/>
    <property type="molecule type" value="Genomic_DNA"/>
</dbReference>
<keyword evidence="8 9" id="KW-0234">DNA repair</keyword>
<dbReference type="EC" id="3.2.2.27" evidence="4 9"/>
<comment type="function">
    <text evidence="2 9 11">Excises uracil residues from the DNA which can arise as a result of misincorporation of dUMP residues by DNA polymerase or due to deamination of cytosine.</text>
</comment>
<evidence type="ECO:0000256" key="11">
    <source>
        <dbReference type="RuleBase" id="RU003780"/>
    </source>
</evidence>
<keyword evidence="7 9" id="KW-0378">Hydrolase</keyword>
<sequence length="232" mass="25811">MARSPMQEALDMVTGLWRDFLDSEWEQEYFCRLRSFVEQEIEQEEIPVYPPSSQIFQAFVLTPLEQTRVVILGQDPYHGPGQAHGLAFSVPRTVSPPPSLRNIFAEVARAPDSQVPSSGDLTPWAQQGVLLLNTALTVRQGAAHSHRNQGWEVLISRVLAHISQVSQGVVFLLWGGKAQMYEKFIDSSSHHILTSSHPSPLSAHRGFCGCNHFAIVNDLLAEQGSLPINWSC</sequence>
<dbReference type="NCBIfam" id="NF003589">
    <property type="entry name" value="PRK05254.1-2"/>
    <property type="match status" value="1"/>
</dbReference>
<dbReference type="NCBIfam" id="NF003591">
    <property type="entry name" value="PRK05254.1-4"/>
    <property type="match status" value="1"/>
</dbReference>
<dbReference type="GO" id="GO:0004844">
    <property type="term" value="F:uracil DNA N-glycosylase activity"/>
    <property type="evidence" value="ECO:0007669"/>
    <property type="project" value="UniProtKB-UniRule"/>
</dbReference>
<evidence type="ECO:0000256" key="9">
    <source>
        <dbReference type="HAMAP-Rule" id="MF_00148"/>
    </source>
</evidence>
<dbReference type="SMART" id="SM00986">
    <property type="entry name" value="UDG"/>
    <property type="match status" value="1"/>
</dbReference>
<evidence type="ECO:0000256" key="3">
    <source>
        <dbReference type="ARBA" id="ARBA00008184"/>
    </source>
</evidence>
<dbReference type="NCBIfam" id="NF003588">
    <property type="entry name" value="PRK05254.1-1"/>
    <property type="match status" value="1"/>
</dbReference>
<feature type="domain" description="Uracil-DNA glycosylase-like" evidence="12">
    <location>
        <begin position="60"/>
        <end position="220"/>
    </location>
</feature>
<accession>A0A7W8DG60</accession>
<dbReference type="SMART" id="SM00987">
    <property type="entry name" value="UreE_C"/>
    <property type="match status" value="1"/>
</dbReference>
<evidence type="ECO:0000313" key="13">
    <source>
        <dbReference type="EMBL" id="MBB5021014.1"/>
    </source>
</evidence>
<dbReference type="NCBIfam" id="NF003592">
    <property type="entry name" value="PRK05254.1-5"/>
    <property type="match status" value="1"/>
</dbReference>
<dbReference type="NCBIfam" id="TIGR00628">
    <property type="entry name" value="ung"/>
    <property type="match status" value="1"/>
</dbReference>
<dbReference type="InterPro" id="IPR036895">
    <property type="entry name" value="Uracil-DNA_glycosylase-like_sf"/>
</dbReference>
<protein>
    <recommendedName>
        <fullName evidence="5 9">Uracil-DNA glycosylase</fullName>
        <shortName evidence="9">UDG</shortName>
        <ecNumber evidence="4 9">3.2.2.27</ecNumber>
    </recommendedName>
</protein>
<dbReference type="HAMAP" id="MF_00148">
    <property type="entry name" value="UDG"/>
    <property type="match status" value="1"/>
</dbReference>
<comment type="caution">
    <text evidence="13">The sequence shown here is derived from an EMBL/GenBank/DDBJ whole genome shotgun (WGS) entry which is preliminary data.</text>
</comment>
<dbReference type="FunFam" id="3.40.470.10:FF:000001">
    <property type="entry name" value="Uracil-DNA glycosylase"/>
    <property type="match status" value="1"/>
</dbReference>
<comment type="similarity">
    <text evidence="3 9 11">Belongs to the uracil-DNA glycosylase (UDG) superfamily. UNG family.</text>
</comment>
<evidence type="ECO:0000256" key="1">
    <source>
        <dbReference type="ARBA" id="ARBA00001400"/>
    </source>
</evidence>
<evidence type="ECO:0000256" key="4">
    <source>
        <dbReference type="ARBA" id="ARBA00012030"/>
    </source>
</evidence>
<gene>
    <name evidence="9" type="primary">ung</name>
    <name evidence="13" type="ORF">HNR37_000317</name>
</gene>
<dbReference type="InterPro" id="IPR005122">
    <property type="entry name" value="Uracil-DNA_glycosylase-like"/>
</dbReference>
<name>A0A7W8DG60_9BACT</name>
<evidence type="ECO:0000256" key="2">
    <source>
        <dbReference type="ARBA" id="ARBA00002631"/>
    </source>
</evidence>
<proteinExistence type="inferred from homology"/>
<evidence type="ECO:0000256" key="10">
    <source>
        <dbReference type="PROSITE-ProRule" id="PRU10072"/>
    </source>
</evidence>
<evidence type="ECO:0000256" key="8">
    <source>
        <dbReference type="ARBA" id="ARBA00023204"/>
    </source>
</evidence>
<dbReference type="GO" id="GO:0005737">
    <property type="term" value="C:cytoplasm"/>
    <property type="evidence" value="ECO:0007669"/>
    <property type="project" value="UniProtKB-SubCell"/>
</dbReference>
<comment type="subcellular location">
    <subcellularLocation>
        <location evidence="9">Cytoplasm</location>
    </subcellularLocation>
</comment>
<dbReference type="Gene3D" id="3.40.470.10">
    <property type="entry name" value="Uracil-DNA glycosylase-like domain"/>
    <property type="match status" value="1"/>
</dbReference>
<dbReference type="InterPro" id="IPR018085">
    <property type="entry name" value="Ura-DNA_Glyclase_AS"/>
</dbReference>
<dbReference type="Proteomes" id="UP000528322">
    <property type="component" value="Unassembled WGS sequence"/>
</dbReference>
<evidence type="ECO:0000256" key="6">
    <source>
        <dbReference type="ARBA" id="ARBA00022763"/>
    </source>
</evidence>
<dbReference type="PROSITE" id="PS00130">
    <property type="entry name" value="U_DNA_GLYCOSYLASE"/>
    <property type="match status" value="1"/>
</dbReference>
<feature type="active site" description="Proton acceptor" evidence="9 10">
    <location>
        <position position="75"/>
    </location>
</feature>
<dbReference type="Pfam" id="PF03167">
    <property type="entry name" value="UDG"/>
    <property type="match status" value="1"/>
</dbReference>
<keyword evidence="13" id="KW-0326">Glycosidase</keyword>
<dbReference type="PANTHER" id="PTHR11264">
    <property type="entry name" value="URACIL-DNA GLYCOSYLASE"/>
    <property type="match status" value="1"/>
</dbReference>